<dbReference type="STRING" id="666685.R2APBS1_1870"/>
<protein>
    <submittedName>
        <fullName evidence="1">Uncharacterized protein</fullName>
    </submittedName>
</protein>
<sequence length="171" mass="18949">MGFGPDHARAAGHALITMRMHYSNPQTTERGLDPIFYAYLTGAHPGVPVSRQKHVHFHRVAKPSRIDFRIGSTSPTVLELAVRKPTGMSELYGPTNHSELIKLSKIPRSQAAARILLLIDLAPAPITQDALRASYAPLHAGRGRKVRESVTVVYVHGELDYSFCWSPFRSI</sequence>
<reference evidence="1 2" key="1">
    <citation type="submission" date="2012-04" db="EMBL/GenBank/DDBJ databases">
        <title>Complete genome of Rhodanobacter sp. 2APBS1.</title>
        <authorList>
            <consortium name="US DOE Joint Genome Institute"/>
            <person name="Huntemann M."/>
            <person name="Wei C.-L."/>
            <person name="Han J."/>
            <person name="Detter J.C."/>
            <person name="Han C."/>
            <person name="Tapia R."/>
            <person name="Munk A.C.C."/>
            <person name="Chen A."/>
            <person name="Krypides N."/>
            <person name="Mavromatis K."/>
            <person name="Markowitz V."/>
            <person name="Szeto E."/>
            <person name="Ivanova N."/>
            <person name="Mikhailova N."/>
            <person name="Ovchinnikova G."/>
            <person name="Pagani I."/>
            <person name="Pati A."/>
            <person name="Goodwin L."/>
            <person name="Peters L."/>
            <person name="Pitluck S."/>
            <person name="Woyke T."/>
            <person name="Prakash O."/>
            <person name="Elkins J."/>
            <person name="Brown S."/>
            <person name="Palumbo A."/>
            <person name="Hemme C."/>
            <person name="Zhou J."/>
            <person name="Watson D."/>
            <person name="Jardine P."/>
            <person name="Kostka J."/>
            <person name="Green S."/>
        </authorList>
    </citation>
    <scope>NUCLEOTIDE SEQUENCE [LARGE SCALE GENOMIC DNA]</scope>
    <source>
        <strain evidence="1 2">2APBS1</strain>
    </source>
</reference>
<organism evidence="1 2">
    <name type="scientific">Rhodanobacter denitrificans</name>
    <dbReference type="NCBI Taxonomy" id="666685"/>
    <lineage>
        <taxon>Bacteria</taxon>
        <taxon>Pseudomonadati</taxon>
        <taxon>Pseudomonadota</taxon>
        <taxon>Gammaproteobacteria</taxon>
        <taxon>Lysobacterales</taxon>
        <taxon>Rhodanobacteraceae</taxon>
        <taxon>Rhodanobacter</taxon>
    </lineage>
</organism>
<evidence type="ECO:0000313" key="1">
    <source>
        <dbReference type="EMBL" id="AGG88994.1"/>
    </source>
</evidence>
<proteinExistence type="predicted"/>
<accession>M4NE50</accession>
<dbReference type="AlphaFoldDB" id="M4NE50"/>
<dbReference type="EMBL" id="CP003470">
    <property type="protein sequence ID" value="AGG88994.1"/>
    <property type="molecule type" value="Genomic_DNA"/>
</dbReference>
<dbReference type="HOGENOM" id="CLU_1561677_0_0_6"/>
<evidence type="ECO:0000313" key="2">
    <source>
        <dbReference type="Proteomes" id="UP000011859"/>
    </source>
</evidence>
<gene>
    <name evidence="1" type="ORF">R2APBS1_1870</name>
</gene>
<dbReference type="KEGG" id="rhd:R2APBS1_1870"/>
<keyword evidence="2" id="KW-1185">Reference proteome</keyword>
<dbReference type="Proteomes" id="UP000011859">
    <property type="component" value="Chromosome"/>
</dbReference>
<name>M4NE50_9GAMM</name>